<name>A0A7W6WKF0_9PROT</name>
<keyword evidence="3" id="KW-0029">Amino-acid transport</keyword>
<dbReference type="SUPFAM" id="SSF53822">
    <property type="entry name" value="Periplasmic binding protein-like I"/>
    <property type="match status" value="1"/>
</dbReference>
<keyword evidence="7" id="KW-1185">Reference proteome</keyword>
<dbReference type="PANTHER" id="PTHR30483:SF37">
    <property type="entry name" value="ABC TRANSPORTER SUBSTRATE-BINDING PROTEIN"/>
    <property type="match status" value="1"/>
</dbReference>
<evidence type="ECO:0000313" key="6">
    <source>
        <dbReference type="EMBL" id="MBB4285377.1"/>
    </source>
</evidence>
<sequence>MPSFRPARALLSAAVMATVLAAGGAAGAQTAGDRVLIGDVTTVTRIGDPARTYQTGRDLAAGFIAMAGGVMGSKPVEIVAIDPGGDPDAAARAVADLKDQGAALFIGGLVADTTLAAARAAGDTPFLAVDARLPAALVRDLPNLYQIGPSAEALGRALAAEAAQQGAVRWGVVALDDYFGRALAHAFWNELRAVRPEVELAMEHYVAPLSAEVDGALDALTARQPEALLVGLRDGDLLAFVRAAAAAGLLDGRPVMAPQVGTPEILAALGADLPDDWVVTGYPCCEVGGQPHRAFAEAYRAEAPVGSTPTLGALYGYTAVTAAATAIDTAWSVAPGTLADTLDGLELSTPVGPMRFAPGTHQASLPLWVGRTSGGRFVAAQAVDPAALSQPDRP</sequence>
<dbReference type="PANTHER" id="PTHR30483">
    <property type="entry name" value="LEUCINE-SPECIFIC-BINDING PROTEIN"/>
    <property type="match status" value="1"/>
</dbReference>
<proteinExistence type="inferred from homology"/>
<feature type="signal peptide" evidence="4">
    <location>
        <begin position="1"/>
        <end position="21"/>
    </location>
</feature>
<evidence type="ECO:0000259" key="5">
    <source>
        <dbReference type="Pfam" id="PF13458"/>
    </source>
</evidence>
<accession>A0A7W6WKF0</accession>
<evidence type="ECO:0000256" key="1">
    <source>
        <dbReference type="ARBA" id="ARBA00010062"/>
    </source>
</evidence>
<comment type="similarity">
    <text evidence="1">Belongs to the leucine-binding protein family.</text>
</comment>
<evidence type="ECO:0000256" key="4">
    <source>
        <dbReference type="SAM" id="SignalP"/>
    </source>
</evidence>
<dbReference type="Gene3D" id="3.40.50.2300">
    <property type="match status" value="2"/>
</dbReference>
<dbReference type="Proteomes" id="UP000555728">
    <property type="component" value="Unassembled WGS sequence"/>
</dbReference>
<protein>
    <submittedName>
        <fullName evidence="6">Branched-chain amino acid transport system substrate-binding protein</fullName>
    </submittedName>
</protein>
<feature type="domain" description="Leucine-binding protein" evidence="5">
    <location>
        <begin position="48"/>
        <end position="375"/>
    </location>
</feature>
<reference evidence="6 7" key="1">
    <citation type="submission" date="2020-08" db="EMBL/GenBank/DDBJ databases">
        <title>Genome sequencing of Purple Non-Sulfur Bacteria from various extreme environments.</title>
        <authorList>
            <person name="Mayer M."/>
        </authorList>
    </citation>
    <scope>NUCLEOTIDE SEQUENCE [LARGE SCALE GENOMIC DNA]</scope>
    <source>
        <strain evidence="6 7">JA135</strain>
    </source>
</reference>
<feature type="chain" id="PRO_5030592289" evidence="4">
    <location>
        <begin position="22"/>
        <end position="394"/>
    </location>
</feature>
<dbReference type="RefSeq" id="WP_184432495.1">
    <property type="nucleotide sequence ID" value="NZ_JACIGI010000006.1"/>
</dbReference>
<keyword evidence="2 4" id="KW-0732">Signal</keyword>
<dbReference type="GO" id="GO:0006865">
    <property type="term" value="P:amino acid transport"/>
    <property type="evidence" value="ECO:0007669"/>
    <property type="project" value="UniProtKB-KW"/>
</dbReference>
<dbReference type="InterPro" id="IPR051010">
    <property type="entry name" value="BCAA_transport"/>
</dbReference>
<dbReference type="InterPro" id="IPR028081">
    <property type="entry name" value="Leu-bd"/>
</dbReference>
<evidence type="ECO:0000256" key="3">
    <source>
        <dbReference type="ARBA" id="ARBA00022970"/>
    </source>
</evidence>
<dbReference type="InterPro" id="IPR028082">
    <property type="entry name" value="Peripla_BP_I"/>
</dbReference>
<comment type="caution">
    <text evidence="6">The sequence shown here is derived from an EMBL/GenBank/DDBJ whole genome shotgun (WGS) entry which is preliminary data.</text>
</comment>
<dbReference type="AlphaFoldDB" id="A0A7W6WKF0"/>
<organism evidence="6 7">
    <name type="scientific">Roseospira goensis</name>
    <dbReference type="NCBI Taxonomy" id="391922"/>
    <lineage>
        <taxon>Bacteria</taxon>
        <taxon>Pseudomonadati</taxon>
        <taxon>Pseudomonadota</taxon>
        <taxon>Alphaproteobacteria</taxon>
        <taxon>Rhodospirillales</taxon>
        <taxon>Rhodospirillaceae</taxon>
        <taxon>Roseospira</taxon>
    </lineage>
</organism>
<dbReference type="EMBL" id="JACIGI010000006">
    <property type="protein sequence ID" value="MBB4285377.1"/>
    <property type="molecule type" value="Genomic_DNA"/>
</dbReference>
<evidence type="ECO:0000256" key="2">
    <source>
        <dbReference type="ARBA" id="ARBA00022729"/>
    </source>
</evidence>
<keyword evidence="3" id="KW-0813">Transport</keyword>
<dbReference type="Pfam" id="PF13458">
    <property type="entry name" value="Peripla_BP_6"/>
    <property type="match status" value="1"/>
</dbReference>
<evidence type="ECO:0000313" key="7">
    <source>
        <dbReference type="Proteomes" id="UP000555728"/>
    </source>
</evidence>
<gene>
    <name evidence="6" type="ORF">GGD88_001094</name>
</gene>